<dbReference type="InterPro" id="IPR028889">
    <property type="entry name" value="USP"/>
</dbReference>
<dbReference type="PANTHER" id="PTHR24006">
    <property type="entry name" value="UBIQUITIN CARBOXYL-TERMINAL HYDROLASE"/>
    <property type="match status" value="1"/>
</dbReference>
<comment type="catalytic activity">
    <reaction evidence="1 7">
        <text>Thiol-dependent hydrolysis of ester, thioester, amide, peptide and isopeptide bonds formed by the C-terminal Gly of ubiquitin (a 76-residue protein attached to proteins as an intracellular targeting signal).</text>
        <dbReference type="EC" id="3.4.19.12"/>
    </reaction>
</comment>
<dbReference type="SUPFAM" id="SSF54001">
    <property type="entry name" value="Cysteine proteinases"/>
    <property type="match status" value="1"/>
</dbReference>
<feature type="region of interest" description="Disordered" evidence="8">
    <location>
        <begin position="1"/>
        <end position="57"/>
    </location>
</feature>
<dbReference type="GO" id="GO:0005829">
    <property type="term" value="C:cytosol"/>
    <property type="evidence" value="ECO:0007669"/>
    <property type="project" value="TreeGrafter"/>
</dbReference>
<keyword evidence="5 7" id="KW-0378">Hydrolase</keyword>
<dbReference type="STRING" id="765915.A0A1Y2HWK4"/>
<feature type="region of interest" description="Disordered" evidence="8">
    <location>
        <begin position="429"/>
        <end position="523"/>
    </location>
</feature>
<dbReference type="GO" id="GO:0004843">
    <property type="term" value="F:cysteine-type deubiquitinase activity"/>
    <property type="evidence" value="ECO:0007669"/>
    <property type="project" value="UniProtKB-UniRule"/>
</dbReference>
<evidence type="ECO:0000313" key="11">
    <source>
        <dbReference type="Proteomes" id="UP000193411"/>
    </source>
</evidence>
<reference evidence="10 11" key="1">
    <citation type="submission" date="2016-07" db="EMBL/GenBank/DDBJ databases">
        <title>Pervasive Adenine N6-methylation of Active Genes in Fungi.</title>
        <authorList>
            <consortium name="DOE Joint Genome Institute"/>
            <person name="Mondo S.J."/>
            <person name="Dannebaum R.O."/>
            <person name="Kuo R.C."/>
            <person name="Labutti K."/>
            <person name="Haridas S."/>
            <person name="Kuo A."/>
            <person name="Salamov A."/>
            <person name="Ahrendt S.R."/>
            <person name="Lipzen A."/>
            <person name="Sullivan W."/>
            <person name="Andreopoulos W.B."/>
            <person name="Clum A."/>
            <person name="Lindquist E."/>
            <person name="Daum C."/>
            <person name="Ramamoorthy G.K."/>
            <person name="Gryganskyi A."/>
            <person name="Culley D."/>
            <person name="Magnuson J.K."/>
            <person name="James T.Y."/>
            <person name="O'Malley M.A."/>
            <person name="Stajich J.E."/>
            <person name="Spatafora J.W."/>
            <person name="Visel A."/>
            <person name="Grigoriev I.V."/>
        </authorList>
    </citation>
    <scope>NUCLEOTIDE SEQUENCE [LARGE SCALE GENOMIC DNA]</scope>
    <source>
        <strain evidence="10 11">PL171</strain>
    </source>
</reference>
<keyword evidence="4 7" id="KW-0833">Ubl conjugation pathway</keyword>
<dbReference type="Gene3D" id="3.90.70.10">
    <property type="entry name" value="Cysteine proteinases"/>
    <property type="match status" value="1"/>
</dbReference>
<proteinExistence type="inferred from homology"/>
<dbReference type="PANTHER" id="PTHR24006:SF888">
    <property type="entry name" value="UBIQUITIN CARBOXYL-TERMINAL HYDROLASE 30"/>
    <property type="match status" value="1"/>
</dbReference>
<dbReference type="PROSITE" id="PS50235">
    <property type="entry name" value="USP_3"/>
    <property type="match status" value="1"/>
</dbReference>
<accession>A0A1Y2HWK4</accession>
<protein>
    <recommendedName>
        <fullName evidence="7">Ubiquitin carboxyl-terminal hydrolase</fullName>
        <ecNumber evidence="7">3.4.19.12</ecNumber>
    </recommendedName>
</protein>
<evidence type="ECO:0000256" key="1">
    <source>
        <dbReference type="ARBA" id="ARBA00000707"/>
    </source>
</evidence>
<comment type="caution">
    <text evidence="10">The sequence shown here is derived from an EMBL/GenBank/DDBJ whole genome shotgun (WGS) entry which is preliminary data.</text>
</comment>
<name>A0A1Y2HWK4_9FUNG</name>
<keyword evidence="6 7" id="KW-0788">Thiol protease</keyword>
<organism evidence="10 11">
    <name type="scientific">Catenaria anguillulae PL171</name>
    <dbReference type="NCBI Taxonomy" id="765915"/>
    <lineage>
        <taxon>Eukaryota</taxon>
        <taxon>Fungi</taxon>
        <taxon>Fungi incertae sedis</taxon>
        <taxon>Blastocladiomycota</taxon>
        <taxon>Blastocladiomycetes</taxon>
        <taxon>Blastocladiales</taxon>
        <taxon>Catenariaceae</taxon>
        <taxon>Catenaria</taxon>
    </lineage>
</organism>
<dbReference type="Proteomes" id="UP000193411">
    <property type="component" value="Unassembled WGS sequence"/>
</dbReference>
<feature type="compositionally biased region" description="Acidic residues" evidence="8">
    <location>
        <begin position="457"/>
        <end position="478"/>
    </location>
</feature>
<evidence type="ECO:0000256" key="5">
    <source>
        <dbReference type="ARBA" id="ARBA00022801"/>
    </source>
</evidence>
<keyword evidence="11" id="KW-1185">Reference proteome</keyword>
<feature type="compositionally biased region" description="Acidic residues" evidence="8">
    <location>
        <begin position="347"/>
        <end position="363"/>
    </location>
</feature>
<feature type="compositionally biased region" description="Basic and acidic residues" evidence="8">
    <location>
        <begin position="10"/>
        <end position="29"/>
    </location>
</feature>
<dbReference type="PROSITE" id="PS00972">
    <property type="entry name" value="USP_1"/>
    <property type="match status" value="1"/>
</dbReference>
<keyword evidence="3 7" id="KW-0645">Protease</keyword>
<feature type="compositionally biased region" description="Low complexity" evidence="8">
    <location>
        <begin position="31"/>
        <end position="47"/>
    </location>
</feature>
<evidence type="ECO:0000259" key="9">
    <source>
        <dbReference type="PROSITE" id="PS50235"/>
    </source>
</evidence>
<evidence type="ECO:0000313" key="10">
    <source>
        <dbReference type="EMBL" id="ORZ38899.1"/>
    </source>
</evidence>
<dbReference type="GO" id="GO:0005634">
    <property type="term" value="C:nucleus"/>
    <property type="evidence" value="ECO:0007669"/>
    <property type="project" value="TreeGrafter"/>
</dbReference>
<gene>
    <name evidence="10" type="ORF">BCR44DRAFT_1428010</name>
</gene>
<evidence type="ECO:0000256" key="7">
    <source>
        <dbReference type="RuleBase" id="RU366025"/>
    </source>
</evidence>
<dbReference type="InterPro" id="IPR038765">
    <property type="entry name" value="Papain-like_cys_pep_sf"/>
</dbReference>
<dbReference type="InterPro" id="IPR001394">
    <property type="entry name" value="Peptidase_C19_UCH"/>
</dbReference>
<evidence type="ECO:0000256" key="8">
    <source>
        <dbReference type="SAM" id="MobiDB-lite"/>
    </source>
</evidence>
<dbReference type="PROSITE" id="PS00973">
    <property type="entry name" value="USP_2"/>
    <property type="match status" value="1"/>
</dbReference>
<dbReference type="GO" id="GO:0016579">
    <property type="term" value="P:protein deubiquitination"/>
    <property type="evidence" value="ECO:0007669"/>
    <property type="project" value="InterPro"/>
</dbReference>
<evidence type="ECO:0000256" key="2">
    <source>
        <dbReference type="ARBA" id="ARBA00009085"/>
    </source>
</evidence>
<dbReference type="EC" id="3.4.19.12" evidence="7"/>
<evidence type="ECO:0000256" key="6">
    <source>
        <dbReference type="ARBA" id="ARBA00022807"/>
    </source>
</evidence>
<evidence type="ECO:0000256" key="3">
    <source>
        <dbReference type="ARBA" id="ARBA00022670"/>
    </source>
</evidence>
<feature type="region of interest" description="Disordered" evidence="8">
    <location>
        <begin position="338"/>
        <end position="364"/>
    </location>
</feature>
<sequence length="656" mass="70911">MGGKARAAAKKAEREAEKKQARKRTEEALKATATSTITSTSATPSPSNDSEFASASNKKCPHVKSGIKLKKLTTAACAAFSGSPAACGESSCRSSRSGSTPLWFCLCCMRLVCQPDLGAHDHPTFLSFPLSSRTTSYSSADLEAAIESGTLRFACTDCAVELATPKNPLLLDALSAVRKRLEAVSISDAVTSNKSGHVRDFSPFDAAPFPSAPSSSFGSSKRAPVLKPNDYLALGVHGLTNLGNTCYAAALLQCLAHARHLAVPSAADCDDMDLLSSAFYAFLRDMHISVGSPTLHPGGVLSELGRRFREFRSFSRQNDSHEMMRCLVDVIDTEHGKRVKAQREEAGQDNEGEDRECETEDVEQSPVAQAFRSELLSCIKCLSCGKVQTVPEPFFDFSLVMSASLGSSLAQFFAEDQVLYSCEEESCPSRQSPVAVQEKVEPHEPDANDPDASANESDVDEDDSEGEGDPWAGDDDKDAETGADANGVLTDPASDTDDEGDTKRPSPKPKPSTPPTAHSKRYMIKSLAPTLCFQLKRTARSKKAKLDFPTYLSLRESDPDSDTRPDPAHYELFGVVEHTGSMSFGHYTAYVKVHQPPIALEVRGTSGAYPVVSRENEGQSAAVWVHANDARVTRVSEAEAVHSNPYLLFYQRVRKE</sequence>
<feature type="compositionally biased region" description="Polar residues" evidence="8">
    <location>
        <begin position="48"/>
        <end position="57"/>
    </location>
</feature>
<comment type="similarity">
    <text evidence="2 7">Belongs to the peptidase C19 family.</text>
</comment>
<dbReference type="AlphaFoldDB" id="A0A1Y2HWK4"/>
<dbReference type="GO" id="GO:0006508">
    <property type="term" value="P:proteolysis"/>
    <property type="evidence" value="ECO:0007669"/>
    <property type="project" value="UniProtKB-KW"/>
</dbReference>
<evidence type="ECO:0000256" key="4">
    <source>
        <dbReference type="ARBA" id="ARBA00022786"/>
    </source>
</evidence>
<dbReference type="EMBL" id="MCFL01000007">
    <property type="protein sequence ID" value="ORZ38899.1"/>
    <property type="molecule type" value="Genomic_DNA"/>
</dbReference>
<dbReference type="Pfam" id="PF00443">
    <property type="entry name" value="UCH"/>
    <property type="match status" value="1"/>
</dbReference>
<dbReference type="OrthoDB" id="420187at2759"/>
<dbReference type="InterPro" id="IPR018200">
    <property type="entry name" value="USP_CS"/>
</dbReference>
<feature type="domain" description="USP" evidence="9">
    <location>
        <begin position="237"/>
        <end position="653"/>
    </location>
</feature>
<dbReference type="InterPro" id="IPR050164">
    <property type="entry name" value="Peptidase_C19"/>
</dbReference>